<evidence type="ECO:0000313" key="9">
    <source>
        <dbReference type="Proteomes" id="UP000537130"/>
    </source>
</evidence>
<dbReference type="PANTHER" id="PTHR46696">
    <property type="entry name" value="P450, PUTATIVE (EUROFUNG)-RELATED"/>
    <property type="match status" value="1"/>
</dbReference>
<keyword evidence="5 7" id="KW-0408">Iron</keyword>
<dbReference type="Proteomes" id="UP000537130">
    <property type="component" value="Unassembled WGS sequence"/>
</dbReference>
<evidence type="ECO:0000256" key="2">
    <source>
        <dbReference type="ARBA" id="ARBA00022617"/>
    </source>
</evidence>
<evidence type="ECO:0000256" key="3">
    <source>
        <dbReference type="ARBA" id="ARBA00022723"/>
    </source>
</evidence>
<organism evidence="8 9">
    <name type="scientific">Litorivivens lipolytica</name>
    <dbReference type="NCBI Taxonomy" id="1524264"/>
    <lineage>
        <taxon>Bacteria</taxon>
        <taxon>Pseudomonadati</taxon>
        <taxon>Pseudomonadota</taxon>
        <taxon>Gammaproteobacteria</taxon>
        <taxon>Litorivivens</taxon>
    </lineage>
</organism>
<reference evidence="8 9" key="1">
    <citation type="submission" date="2020-08" db="EMBL/GenBank/DDBJ databases">
        <title>Genomic Encyclopedia of Type Strains, Phase III (KMG-III): the genomes of soil and plant-associated and newly described type strains.</title>
        <authorList>
            <person name="Whitman W."/>
        </authorList>
    </citation>
    <scope>NUCLEOTIDE SEQUENCE [LARGE SCALE GENOMIC DNA]</scope>
    <source>
        <strain evidence="8 9">CECT 8654</strain>
    </source>
</reference>
<dbReference type="InterPro" id="IPR036396">
    <property type="entry name" value="Cyt_P450_sf"/>
</dbReference>
<dbReference type="CDD" id="cd11033">
    <property type="entry name" value="CYP142-like"/>
    <property type="match status" value="1"/>
</dbReference>
<gene>
    <name evidence="8" type="ORF">FHR99_002469</name>
</gene>
<evidence type="ECO:0000256" key="7">
    <source>
        <dbReference type="RuleBase" id="RU000461"/>
    </source>
</evidence>
<dbReference type="PRINTS" id="PR00359">
    <property type="entry name" value="BP450"/>
</dbReference>
<dbReference type="GO" id="GO:0008395">
    <property type="term" value="F:steroid hydroxylase activity"/>
    <property type="evidence" value="ECO:0007669"/>
    <property type="project" value="TreeGrafter"/>
</dbReference>
<sequence length="417" mass="47527">MATCPYKNILDPDIYVDSQHHAIFADIRERSNGLAKIEDPITGVPYWAVTKREIADYVCKEPLLFSSEAKTILPKEVPEEEVALSRLMLVNMDPPHHVKYRRIVRNAFTPKAVSGYEQRFREVARETIDRIAHKGECEFVTDVAAELPLVAILSLCGIPMEDKQQFFDWTNTMIFSEDEDMSGEDGFAASQAAAIEVYAYAAALAEKHKTEPLTDIVGALLDGTVNDEKLTPEEFQLFFLMLIAAGNESTRSVIAHGMRLLIEHPEQHQKLLDNPELIPSAVEEILRYNPAFVQMRRTVMKDTEIQGQKLKAGDKMVLNWQAINHDPAIFDNPEQFDVERFARNPELTSQHRAFGKGEHFCIGAHMARLEMQVMFEELLPRLKNPRLAQPVEYVRDYFVNSIKRMHLQFDPEATSPS</sequence>
<keyword evidence="2 7" id="KW-0349">Heme</keyword>
<dbReference type="AlphaFoldDB" id="A0A7W4W6F3"/>
<name>A0A7W4W6F3_9GAMM</name>
<comment type="similarity">
    <text evidence="1 7">Belongs to the cytochrome P450 family.</text>
</comment>
<dbReference type="GO" id="GO:0005506">
    <property type="term" value="F:iron ion binding"/>
    <property type="evidence" value="ECO:0007669"/>
    <property type="project" value="InterPro"/>
</dbReference>
<evidence type="ECO:0000256" key="6">
    <source>
        <dbReference type="ARBA" id="ARBA00023033"/>
    </source>
</evidence>
<dbReference type="FunFam" id="1.10.630.10:FF:000018">
    <property type="entry name" value="Cytochrome P450 monooxygenase"/>
    <property type="match status" value="1"/>
</dbReference>
<dbReference type="PROSITE" id="PS00086">
    <property type="entry name" value="CYTOCHROME_P450"/>
    <property type="match status" value="1"/>
</dbReference>
<dbReference type="GO" id="GO:0006707">
    <property type="term" value="P:cholesterol catabolic process"/>
    <property type="evidence" value="ECO:0007669"/>
    <property type="project" value="TreeGrafter"/>
</dbReference>
<dbReference type="EMBL" id="JACHWY010000003">
    <property type="protein sequence ID" value="MBB3048195.1"/>
    <property type="molecule type" value="Genomic_DNA"/>
</dbReference>
<keyword evidence="9" id="KW-1185">Reference proteome</keyword>
<dbReference type="GO" id="GO:0036199">
    <property type="term" value="F:cholest-4-en-3-one 26-monooxygenase activity"/>
    <property type="evidence" value="ECO:0007669"/>
    <property type="project" value="TreeGrafter"/>
</dbReference>
<comment type="caution">
    <text evidence="8">The sequence shown here is derived from an EMBL/GenBank/DDBJ whole genome shotgun (WGS) entry which is preliminary data.</text>
</comment>
<evidence type="ECO:0000313" key="8">
    <source>
        <dbReference type="EMBL" id="MBB3048195.1"/>
    </source>
</evidence>
<dbReference type="InterPro" id="IPR002397">
    <property type="entry name" value="Cyt_P450_B"/>
</dbReference>
<keyword evidence="6 7" id="KW-0503">Monooxygenase</keyword>
<dbReference type="PRINTS" id="PR00385">
    <property type="entry name" value="P450"/>
</dbReference>
<evidence type="ECO:0000256" key="4">
    <source>
        <dbReference type="ARBA" id="ARBA00023002"/>
    </source>
</evidence>
<evidence type="ECO:0000256" key="1">
    <source>
        <dbReference type="ARBA" id="ARBA00010617"/>
    </source>
</evidence>
<dbReference type="InterPro" id="IPR017972">
    <property type="entry name" value="Cyt_P450_CS"/>
</dbReference>
<protein>
    <submittedName>
        <fullName evidence="8">Cytochrome P450</fullName>
    </submittedName>
</protein>
<proteinExistence type="inferred from homology"/>
<dbReference type="RefSeq" id="WP_183410995.1">
    <property type="nucleotide sequence ID" value="NZ_JACHWY010000003.1"/>
</dbReference>
<keyword evidence="4 7" id="KW-0560">Oxidoreductase</keyword>
<dbReference type="InterPro" id="IPR001128">
    <property type="entry name" value="Cyt_P450"/>
</dbReference>
<dbReference type="PANTHER" id="PTHR46696:SF4">
    <property type="entry name" value="BIOTIN BIOSYNTHESIS CYTOCHROME P450"/>
    <property type="match status" value="1"/>
</dbReference>
<dbReference type="Pfam" id="PF00067">
    <property type="entry name" value="p450"/>
    <property type="match status" value="1"/>
</dbReference>
<dbReference type="SUPFAM" id="SSF48264">
    <property type="entry name" value="Cytochrome P450"/>
    <property type="match status" value="1"/>
</dbReference>
<dbReference type="Gene3D" id="1.10.630.10">
    <property type="entry name" value="Cytochrome P450"/>
    <property type="match status" value="1"/>
</dbReference>
<keyword evidence="3 7" id="KW-0479">Metal-binding</keyword>
<dbReference type="GO" id="GO:0020037">
    <property type="term" value="F:heme binding"/>
    <property type="evidence" value="ECO:0007669"/>
    <property type="project" value="InterPro"/>
</dbReference>
<evidence type="ECO:0000256" key="5">
    <source>
        <dbReference type="ARBA" id="ARBA00023004"/>
    </source>
</evidence>
<accession>A0A7W4W6F3</accession>